<dbReference type="GO" id="GO:0043565">
    <property type="term" value="F:sequence-specific DNA binding"/>
    <property type="evidence" value="ECO:0007669"/>
    <property type="project" value="InterPro"/>
</dbReference>
<keyword evidence="6" id="KW-1185">Reference proteome</keyword>
<organism evidence="5 6">
    <name type="scientific">Micromonospora endophytica</name>
    <dbReference type="NCBI Taxonomy" id="515350"/>
    <lineage>
        <taxon>Bacteria</taxon>
        <taxon>Bacillati</taxon>
        <taxon>Actinomycetota</taxon>
        <taxon>Actinomycetes</taxon>
        <taxon>Micromonosporales</taxon>
        <taxon>Micromonosporaceae</taxon>
        <taxon>Micromonospora</taxon>
    </lineage>
</organism>
<name>A0A2W2CM86_9ACTN</name>
<evidence type="ECO:0000256" key="3">
    <source>
        <dbReference type="ARBA" id="ARBA00023163"/>
    </source>
</evidence>
<sequence length="348" mass="38468">MPRAHTDIGLGMRISGNLLRDQEVGMLVLDTQSLPPRERAEAFQATVSGNCSVSMASFEDPTSIQAKMTVFEFGRAKVFNIEASGTTLRRTPRIARAADESSIVLALPMRTDNQLTWAREDRVFGPRDLMLVDLSLPYVYGWRGGGASYALHVEVDHLALPRDAIHRAARELRRSPLYELVRDHVARVTTQAETLVQGGATAELGAASAELMRALVVSAAGDDRRLRETMHSSTQARVQAYIRAHLRDPELTPARIAAANAISLRALYKLYETLGQSLEQSIIEQRLHGARADLTATRRRYTSIAATARAWGFSNPSFFSSKFRELFGVTPRQLTTMTQSAQQVDSLS</sequence>
<evidence type="ECO:0000313" key="5">
    <source>
        <dbReference type="EMBL" id="PZG00622.1"/>
    </source>
</evidence>
<accession>A0A2W2CM86</accession>
<keyword evidence="3" id="KW-0804">Transcription</keyword>
<keyword evidence="2" id="KW-0238">DNA-binding</keyword>
<dbReference type="Pfam" id="PF12833">
    <property type="entry name" value="HTH_18"/>
    <property type="match status" value="1"/>
</dbReference>
<evidence type="ECO:0000313" key="6">
    <source>
        <dbReference type="Proteomes" id="UP000248627"/>
    </source>
</evidence>
<dbReference type="InterPro" id="IPR018060">
    <property type="entry name" value="HTH_AraC"/>
</dbReference>
<dbReference type="Proteomes" id="UP000248627">
    <property type="component" value="Unassembled WGS sequence"/>
</dbReference>
<evidence type="ECO:0000259" key="4">
    <source>
        <dbReference type="PROSITE" id="PS01124"/>
    </source>
</evidence>
<evidence type="ECO:0000256" key="2">
    <source>
        <dbReference type="ARBA" id="ARBA00023125"/>
    </source>
</evidence>
<dbReference type="Gene3D" id="1.10.10.60">
    <property type="entry name" value="Homeodomain-like"/>
    <property type="match status" value="1"/>
</dbReference>
<dbReference type="InterPro" id="IPR035418">
    <property type="entry name" value="AraC-bd_2"/>
</dbReference>
<proteinExistence type="predicted"/>
<dbReference type="InterPro" id="IPR009057">
    <property type="entry name" value="Homeodomain-like_sf"/>
</dbReference>
<dbReference type="InterPro" id="IPR018062">
    <property type="entry name" value="HTH_AraC-typ_CS"/>
</dbReference>
<dbReference type="PANTHER" id="PTHR46796">
    <property type="entry name" value="HTH-TYPE TRANSCRIPTIONAL ACTIVATOR RHAS-RELATED"/>
    <property type="match status" value="1"/>
</dbReference>
<evidence type="ECO:0000256" key="1">
    <source>
        <dbReference type="ARBA" id="ARBA00023015"/>
    </source>
</evidence>
<dbReference type="PROSITE" id="PS00041">
    <property type="entry name" value="HTH_ARAC_FAMILY_1"/>
    <property type="match status" value="1"/>
</dbReference>
<feature type="domain" description="HTH araC/xylS-type" evidence="4">
    <location>
        <begin position="236"/>
        <end position="337"/>
    </location>
</feature>
<protein>
    <submittedName>
        <fullName evidence="5">AraC family transcriptional regulator</fullName>
    </submittedName>
</protein>
<dbReference type="InterPro" id="IPR050204">
    <property type="entry name" value="AraC_XylS_family_regulators"/>
</dbReference>
<keyword evidence="1" id="KW-0805">Transcription regulation</keyword>
<gene>
    <name evidence="5" type="ORF">C1I93_01860</name>
</gene>
<dbReference type="GO" id="GO:0003700">
    <property type="term" value="F:DNA-binding transcription factor activity"/>
    <property type="evidence" value="ECO:0007669"/>
    <property type="project" value="InterPro"/>
</dbReference>
<dbReference type="Pfam" id="PF14525">
    <property type="entry name" value="AraC_binding_2"/>
    <property type="match status" value="1"/>
</dbReference>
<dbReference type="EMBL" id="POTX01000006">
    <property type="protein sequence ID" value="PZG00622.1"/>
    <property type="molecule type" value="Genomic_DNA"/>
</dbReference>
<dbReference type="AlphaFoldDB" id="A0A2W2CM86"/>
<reference evidence="5 6" key="1">
    <citation type="submission" date="2018-01" db="EMBL/GenBank/DDBJ databases">
        <title>Draft genome sequence of Jishengella endophytica.</title>
        <authorList>
            <person name="Sahin N."/>
            <person name="Ay H."/>
            <person name="Saygin H."/>
        </authorList>
    </citation>
    <scope>NUCLEOTIDE SEQUENCE [LARGE SCALE GENOMIC DNA]</scope>
    <source>
        <strain evidence="5 6">DSM 45430</strain>
    </source>
</reference>
<dbReference type="SUPFAM" id="SSF46689">
    <property type="entry name" value="Homeodomain-like"/>
    <property type="match status" value="1"/>
</dbReference>
<comment type="caution">
    <text evidence="5">The sequence shown here is derived from an EMBL/GenBank/DDBJ whole genome shotgun (WGS) entry which is preliminary data.</text>
</comment>
<dbReference type="PANTHER" id="PTHR46796:SF6">
    <property type="entry name" value="ARAC SUBFAMILY"/>
    <property type="match status" value="1"/>
</dbReference>
<dbReference type="SMART" id="SM00342">
    <property type="entry name" value="HTH_ARAC"/>
    <property type="match status" value="1"/>
</dbReference>
<dbReference type="PROSITE" id="PS01124">
    <property type="entry name" value="HTH_ARAC_FAMILY_2"/>
    <property type="match status" value="1"/>
</dbReference>
<dbReference type="OrthoDB" id="9799345at2"/>